<feature type="compositionally biased region" description="Basic residues" evidence="5">
    <location>
        <begin position="478"/>
        <end position="487"/>
    </location>
</feature>
<dbReference type="PANTHER" id="PTHR10583">
    <property type="entry name" value="CHROMOGRANIN"/>
    <property type="match status" value="1"/>
</dbReference>
<reference evidence="7" key="1">
    <citation type="submission" date="2013-10" db="EMBL/GenBank/DDBJ databases">
        <authorList>
            <person name="Schartl M."/>
            <person name="Warren W."/>
        </authorList>
    </citation>
    <scope>NUCLEOTIDE SEQUENCE [LARGE SCALE GENOMIC DNA]</scope>
    <source>
        <strain evidence="7">female</strain>
    </source>
</reference>
<evidence type="ECO:0000313" key="6">
    <source>
        <dbReference type="Ensembl" id="ENSPFOP00000002878.2"/>
    </source>
</evidence>
<evidence type="ECO:0000256" key="3">
    <source>
        <dbReference type="ARBA" id="ARBA00022685"/>
    </source>
</evidence>
<feature type="region of interest" description="Disordered" evidence="5">
    <location>
        <begin position="52"/>
        <end position="78"/>
    </location>
</feature>
<dbReference type="GeneTree" id="ENSGT00650000094259"/>
<feature type="compositionally biased region" description="Basic and acidic residues" evidence="5">
    <location>
        <begin position="200"/>
        <end position="222"/>
    </location>
</feature>
<feature type="compositionally biased region" description="Acidic residues" evidence="5">
    <location>
        <begin position="438"/>
        <end position="448"/>
    </location>
</feature>
<organism evidence="6 7">
    <name type="scientific">Poecilia formosa</name>
    <name type="common">Amazon molly</name>
    <name type="synonym">Limia formosa</name>
    <dbReference type="NCBI Taxonomy" id="48698"/>
    <lineage>
        <taxon>Eukaryota</taxon>
        <taxon>Metazoa</taxon>
        <taxon>Chordata</taxon>
        <taxon>Craniata</taxon>
        <taxon>Vertebrata</taxon>
        <taxon>Euteleostomi</taxon>
        <taxon>Actinopterygii</taxon>
        <taxon>Neopterygii</taxon>
        <taxon>Teleostei</taxon>
        <taxon>Neoteleostei</taxon>
        <taxon>Acanthomorphata</taxon>
        <taxon>Ovalentaria</taxon>
        <taxon>Atherinomorphae</taxon>
        <taxon>Cyprinodontiformes</taxon>
        <taxon>Poeciliidae</taxon>
        <taxon>Poeciliinae</taxon>
        <taxon>Poecilia</taxon>
    </lineage>
</organism>
<sequence>ETVALPVGKEEQKDVVCVARCLVEVLTKALSKPDVHLDQECKDILQAGVKYAPVNKKTTDGTATQEEISSGGAPTAKTADVKDIEALLKSVEEKKEAPKEERNQESWSLIEKRDGDQEEEIREKRSSWRPGRFHQRKSKRGEEDYDRSQESWGGLERRSDDKEEEDGESEEREKRNWRPGRHYQRKSKRDEEDGGEPEEERSQEYWDAEKRLENEEKGERNKRIWKPTHHYHHKIKLHRRSDEPSEGEGYEDRSQESWDVDKRSWKDGRFHQRRHKRDEELSEEAREEPEEERSQEHWDIDTGREKREWRAGRYHQRRQKRDEELSEEAKEEPDEERSQEHWDIDTGREKREWRAGRYHQRRQKRDEELSEEAKEEPDEERSQEYWDFDAGREKRDWRPGRHSQRRHKREDRLSEDAKEEPDEDRRHHQRKHKRAEELGEDDREEPEEERSQEYWDFDKRDDNEDVDIEKRIWKPTHRYHHKRRLQKRGSSEEEMEPRGDSEENAEEENDRDEALRYLAEKRNPWIYRGYYHPAWYKRDSDEHAASSAKVSLSNDHMSNCSVSLFQMDELSQLLSYKLNQLANQSTKEEDKRSSQQRELTPQVQEKQLENLAAMDMELQKIAAKLHDKTA</sequence>
<feature type="compositionally biased region" description="Basic and acidic residues" evidence="5">
    <location>
        <begin position="449"/>
        <end position="461"/>
    </location>
</feature>
<proteinExistence type="predicted"/>
<dbReference type="GO" id="GO:0005615">
    <property type="term" value="C:extracellular space"/>
    <property type="evidence" value="ECO:0007669"/>
    <property type="project" value="TreeGrafter"/>
</dbReference>
<reference evidence="6" key="2">
    <citation type="submission" date="2025-08" db="UniProtKB">
        <authorList>
            <consortium name="Ensembl"/>
        </authorList>
    </citation>
    <scope>IDENTIFICATION</scope>
</reference>
<feature type="region of interest" description="Disordered" evidence="5">
    <location>
        <begin position="478"/>
        <end position="513"/>
    </location>
</feature>
<dbReference type="PROSITE" id="PS00422">
    <property type="entry name" value="GRANINS_1"/>
    <property type="match status" value="1"/>
</dbReference>
<name>A0A087XAS5_POEFO</name>
<dbReference type="STRING" id="48698.ENSPFOP00000002878"/>
<dbReference type="PRINTS" id="PR00659">
    <property type="entry name" value="CHROMOGRANIN"/>
</dbReference>
<dbReference type="GO" id="GO:0030141">
    <property type="term" value="C:secretory granule"/>
    <property type="evidence" value="ECO:0007669"/>
    <property type="project" value="InterPro"/>
</dbReference>
<protein>
    <submittedName>
        <fullName evidence="6">Chromogranin B</fullName>
    </submittedName>
</protein>
<feature type="compositionally biased region" description="Acidic residues" evidence="5">
    <location>
        <begin position="368"/>
        <end position="379"/>
    </location>
</feature>
<feature type="compositionally biased region" description="Basic residues" evidence="5">
    <location>
        <begin position="177"/>
        <end position="187"/>
    </location>
</feature>
<feature type="compositionally biased region" description="Basic residues" evidence="5">
    <location>
        <begin position="223"/>
        <end position="239"/>
    </location>
</feature>
<keyword evidence="7" id="KW-1185">Reference proteome</keyword>
<feature type="region of interest" description="Disordered" evidence="5">
    <location>
        <begin position="90"/>
        <end position="461"/>
    </location>
</feature>
<feature type="compositionally biased region" description="Basic and acidic residues" evidence="5">
    <location>
        <begin position="90"/>
        <end position="126"/>
    </location>
</feature>
<evidence type="ECO:0000313" key="7">
    <source>
        <dbReference type="Proteomes" id="UP000028760"/>
    </source>
</evidence>
<feature type="compositionally biased region" description="Basic and acidic residues" evidence="5">
    <location>
        <begin position="336"/>
        <end position="355"/>
    </location>
</feature>
<reference evidence="6" key="3">
    <citation type="submission" date="2025-09" db="UniProtKB">
        <authorList>
            <consortium name="Ensembl"/>
        </authorList>
    </citation>
    <scope>IDENTIFICATION</scope>
</reference>
<keyword evidence="1" id="KW-0597">Phosphoprotein</keyword>
<evidence type="ECO:0000256" key="1">
    <source>
        <dbReference type="ARBA" id="ARBA00022553"/>
    </source>
</evidence>
<feature type="region of interest" description="Disordered" evidence="5">
    <location>
        <begin position="582"/>
        <end position="603"/>
    </location>
</feature>
<feature type="compositionally biased region" description="Acidic residues" evidence="5">
    <location>
        <begin position="324"/>
        <end position="335"/>
    </location>
</feature>
<dbReference type="PANTHER" id="PTHR10583:SF4">
    <property type="entry name" value="SECRETOGRANIN-1"/>
    <property type="match status" value="1"/>
</dbReference>
<feature type="compositionally biased region" description="Basic residues" evidence="5">
    <location>
        <begin position="400"/>
        <end position="409"/>
    </location>
</feature>
<dbReference type="Proteomes" id="UP000028760">
    <property type="component" value="Unassembled WGS sequence"/>
</dbReference>
<dbReference type="EMBL" id="AYCK01011482">
    <property type="status" value="NOT_ANNOTATED_CDS"/>
    <property type="molecule type" value="Genomic_DNA"/>
</dbReference>
<feature type="compositionally biased region" description="Basic and acidic residues" evidence="5">
    <location>
        <begin position="380"/>
        <end position="399"/>
    </location>
</feature>
<keyword evidence="2" id="KW-0765">Sulfation</keyword>
<dbReference type="OMA" id="RPGHKHQ"/>
<dbReference type="eggNOG" id="ENOG502QRBF">
    <property type="taxonomic scope" value="Eukaryota"/>
</dbReference>
<dbReference type="InterPro" id="IPR018054">
    <property type="entry name" value="Chromogranin_CS"/>
</dbReference>
<evidence type="ECO:0000256" key="5">
    <source>
        <dbReference type="SAM" id="MobiDB-lite"/>
    </source>
</evidence>
<dbReference type="AlphaFoldDB" id="A0A087XAS5"/>
<evidence type="ECO:0000256" key="2">
    <source>
        <dbReference type="ARBA" id="ARBA00022641"/>
    </source>
</evidence>
<feature type="compositionally biased region" description="Basic and acidic residues" evidence="5">
    <location>
        <begin position="292"/>
        <end position="311"/>
    </location>
</feature>
<feature type="compositionally biased region" description="Basic and acidic residues" evidence="5">
    <location>
        <begin position="586"/>
        <end position="595"/>
    </location>
</feature>
<dbReference type="InterPro" id="IPR001819">
    <property type="entry name" value="Chromogranin_AB"/>
</dbReference>
<keyword evidence="3" id="KW-0165">Cleavage on pair of basic residues</keyword>
<feature type="compositionally biased region" description="Basic and acidic residues" evidence="5">
    <location>
        <begin position="250"/>
        <end position="270"/>
    </location>
</feature>
<dbReference type="Ensembl" id="ENSPFOT00000002882.2">
    <property type="protein sequence ID" value="ENSPFOP00000002878.2"/>
    <property type="gene ID" value="ENSPFOG00000002998.2"/>
</dbReference>
<feature type="compositionally biased region" description="Basic and acidic residues" evidence="5">
    <location>
        <begin position="140"/>
        <end position="161"/>
    </location>
</feature>
<feature type="compositionally biased region" description="Acidic residues" evidence="5">
    <location>
        <begin position="280"/>
        <end position="291"/>
    </location>
</feature>
<evidence type="ECO:0000256" key="4">
    <source>
        <dbReference type="ARBA" id="ARBA00022729"/>
    </source>
</evidence>
<feature type="compositionally biased region" description="Acidic residues" evidence="5">
    <location>
        <begin position="502"/>
        <end position="511"/>
    </location>
</feature>
<keyword evidence="4" id="KW-0732">Signal</keyword>
<accession>A0A087XAS5</accession>